<gene>
    <name evidence="2" type="ORF">SAMN06296036_116146</name>
</gene>
<evidence type="ECO:0000313" key="2">
    <source>
        <dbReference type="EMBL" id="SMF53648.1"/>
    </source>
</evidence>
<organism evidence="2 3">
    <name type="scientific">Pseudobacteriovorax antillogorgiicola</name>
    <dbReference type="NCBI Taxonomy" id="1513793"/>
    <lineage>
        <taxon>Bacteria</taxon>
        <taxon>Pseudomonadati</taxon>
        <taxon>Bdellovibrionota</taxon>
        <taxon>Oligoflexia</taxon>
        <taxon>Oligoflexales</taxon>
        <taxon>Pseudobacteriovoracaceae</taxon>
        <taxon>Pseudobacteriovorax</taxon>
    </lineage>
</organism>
<dbReference type="Gene3D" id="3.60.40.10">
    <property type="entry name" value="PPM-type phosphatase domain"/>
    <property type="match status" value="1"/>
</dbReference>
<dbReference type="InterPro" id="IPR036457">
    <property type="entry name" value="PPM-type-like_dom_sf"/>
</dbReference>
<reference evidence="3" key="1">
    <citation type="submission" date="2017-04" db="EMBL/GenBank/DDBJ databases">
        <authorList>
            <person name="Varghese N."/>
            <person name="Submissions S."/>
        </authorList>
    </citation>
    <scope>NUCLEOTIDE SEQUENCE [LARGE SCALE GENOMIC DNA]</scope>
    <source>
        <strain evidence="3">RKEM611</strain>
    </source>
</reference>
<dbReference type="AlphaFoldDB" id="A0A1Y6CGB0"/>
<protein>
    <submittedName>
        <fullName evidence="2">Stage II sporulation protein E (SpoIIE)</fullName>
    </submittedName>
</protein>
<sequence length="77" mass="8776">MIVFFTDGLVENIENQKGLHLNSKHISRIIDTTRNAADNCQAIIARYNELNQTELQEDDLTVLVIKWDMTIESAKTA</sequence>
<feature type="domain" description="PPM-type phosphatase" evidence="1">
    <location>
        <begin position="1"/>
        <end position="67"/>
    </location>
</feature>
<proteinExistence type="predicted"/>
<dbReference type="EMBL" id="FWZT01000016">
    <property type="protein sequence ID" value="SMF53648.1"/>
    <property type="molecule type" value="Genomic_DNA"/>
</dbReference>
<evidence type="ECO:0000259" key="1">
    <source>
        <dbReference type="Pfam" id="PF07228"/>
    </source>
</evidence>
<dbReference type="Proteomes" id="UP000192907">
    <property type="component" value="Unassembled WGS sequence"/>
</dbReference>
<evidence type="ECO:0000313" key="3">
    <source>
        <dbReference type="Proteomes" id="UP000192907"/>
    </source>
</evidence>
<accession>A0A1Y6CGB0</accession>
<keyword evidence="3" id="KW-1185">Reference proteome</keyword>
<name>A0A1Y6CGB0_9BACT</name>
<dbReference type="Pfam" id="PF07228">
    <property type="entry name" value="SpoIIE"/>
    <property type="match status" value="1"/>
</dbReference>
<dbReference type="InterPro" id="IPR001932">
    <property type="entry name" value="PPM-type_phosphatase-like_dom"/>
</dbReference>